<dbReference type="CDD" id="cd02958">
    <property type="entry name" value="UAS"/>
    <property type="match status" value="1"/>
</dbReference>
<organism evidence="4 5">
    <name type="scientific">Apium graveolens</name>
    <name type="common">Celery</name>
    <dbReference type="NCBI Taxonomy" id="4045"/>
    <lineage>
        <taxon>Eukaryota</taxon>
        <taxon>Viridiplantae</taxon>
        <taxon>Streptophyta</taxon>
        <taxon>Embryophyta</taxon>
        <taxon>Tracheophyta</taxon>
        <taxon>Spermatophyta</taxon>
        <taxon>Magnoliopsida</taxon>
        <taxon>eudicotyledons</taxon>
        <taxon>Gunneridae</taxon>
        <taxon>Pentapetalae</taxon>
        <taxon>asterids</taxon>
        <taxon>campanulids</taxon>
        <taxon>Apiales</taxon>
        <taxon>Apiaceae</taxon>
        <taxon>Apioideae</taxon>
        <taxon>apioid superclade</taxon>
        <taxon>Apieae</taxon>
        <taxon>Apium</taxon>
    </lineage>
</organism>
<dbReference type="InterPro" id="IPR001012">
    <property type="entry name" value="UBX_dom"/>
</dbReference>
<proteinExistence type="predicted"/>
<accession>A0A6L5BA66</accession>
<sequence length="455" mass="50886">MENDIVASTEHQQILISTFLDIAVGQTVHTATQFLQATGWQLEEAIQLFYVGNEHGAVASSSEFPPLINKKTHIDESLSGSGKQWGNEHASPQNESTVRAPLPVKRDVLYDEEMLFYEAARLGYLAHDDSLGVSFRNSNQELKHPGIWAADQSSSSAVDNSRDNLASLYSPPSALMFQGSFEKAKDAAKDQNRWLLVNLQSTREFISHMLNRDTWANEAVAQTISSNFIFWQVDDDTEEGSKVCTYYKLDSSPMVLVVDPVTGQKMRSWKGMVQPQTLLEDLLPFMDDSPKDHLASLSHNRTREASQASPQKVHADGSKEEDEELLLALAASMEGIKDTSGVSKNMDISNAEEEMRKTKKPTYPPLPEEPKADKSLLCRVGVRLPDGQRLQRNFLRTDPIQLLWSFCNSQLDEADARQFCLNLAIPGASKFLEYESNLTFDESGLSNMMISVTWD</sequence>
<dbReference type="Pfam" id="PF00789">
    <property type="entry name" value="UBX"/>
    <property type="match status" value="1"/>
</dbReference>
<feature type="domain" description="UBX" evidence="3">
    <location>
        <begin position="373"/>
        <end position="453"/>
    </location>
</feature>
<dbReference type="CDD" id="cd01767">
    <property type="entry name" value="UBX"/>
    <property type="match status" value="1"/>
</dbReference>
<feature type="region of interest" description="Disordered" evidence="2">
    <location>
        <begin position="299"/>
        <end position="320"/>
    </location>
</feature>
<dbReference type="SUPFAM" id="SSF52833">
    <property type="entry name" value="Thioredoxin-like"/>
    <property type="match status" value="1"/>
</dbReference>
<dbReference type="InterPro" id="IPR036249">
    <property type="entry name" value="Thioredoxin-like_sf"/>
</dbReference>
<evidence type="ECO:0000256" key="2">
    <source>
        <dbReference type="SAM" id="MobiDB-lite"/>
    </source>
</evidence>
<evidence type="ECO:0000313" key="4">
    <source>
        <dbReference type="EMBL" id="KAF1001747.1"/>
    </source>
</evidence>
<dbReference type="GO" id="GO:0005634">
    <property type="term" value="C:nucleus"/>
    <property type="evidence" value="ECO:0007669"/>
    <property type="project" value="TreeGrafter"/>
</dbReference>
<dbReference type="InterPro" id="IPR029071">
    <property type="entry name" value="Ubiquitin-like_domsf"/>
</dbReference>
<evidence type="ECO:0000256" key="1">
    <source>
        <dbReference type="ARBA" id="ARBA00022786"/>
    </source>
</evidence>
<dbReference type="Pfam" id="PF14555">
    <property type="entry name" value="UBA_4"/>
    <property type="match status" value="1"/>
</dbReference>
<comment type="caution">
    <text evidence="4">The sequence shown here is derived from an EMBL/GenBank/DDBJ whole genome shotgun (WGS) entry which is preliminary data.</text>
</comment>
<dbReference type="InterPro" id="IPR006577">
    <property type="entry name" value="UAS"/>
</dbReference>
<dbReference type="Pfam" id="PF13899">
    <property type="entry name" value="Thioredoxin_7"/>
    <property type="match status" value="1"/>
</dbReference>
<dbReference type="GO" id="GO:0043161">
    <property type="term" value="P:proteasome-mediated ubiquitin-dependent protein catabolic process"/>
    <property type="evidence" value="ECO:0007669"/>
    <property type="project" value="TreeGrafter"/>
</dbReference>
<evidence type="ECO:0000313" key="5">
    <source>
        <dbReference type="Proteomes" id="UP000593563"/>
    </source>
</evidence>
<reference evidence="4" key="1">
    <citation type="submission" date="2020-01" db="EMBL/GenBank/DDBJ databases">
        <title>The Celery Genome Sequence Reveals Sequential Paleo-tetraploidization, Resistance Gene Elimination, Karyotype Evolution, and Functional Innovation in Apiales.</title>
        <authorList>
            <person name="Song X."/>
        </authorList>
    </citation>
    <scope>NUCLEOTIDE SEQUENCE</scope>
    <source>
        <tissue evidence="4">Leaf</tissue>
    </source>
</reference>
<dbReference type="Gene3D" id="3.10.20.90">
    <property type="entry name" value="Phosphatidylinositol 3-kinase Catalytic Subunit, Chain A, domain 1"/>
    <property type="match status" value="1"/>
</dbReference>
<dbReference type="InterPro" id="IPR050730">
    <property type="entry name" value="UBX_domain-protein"/>
</dbReference>
<dbReference type="PANTHER" id="PTHR23322">
    <property type="entry name" value="FAS-ASSOCIATED PROTEIN"/>
    <property type="match status" value="1"/>
</dbReference>
<dbReference type="Gene3D" id="1.10.8.10">
    <property type="entry name" value="DNA helicase RuvA subunit, C-terminal domain"/>
    <property type="match status" value="1"/>
</dbReference>
<dbReference type="Gene3D" id="3.40.30.10">
    <property type="entry name" value="Glutaredoxin"/>
    <property type="match status" value="1"/>
</dbReference>
<dbReference type="PROSITE" id="PS50033">
    <property type="entry name" value="UBX"/>
    <property type="match status" value="1"/>
</dbReference>
<keyword evidence="5" id="KW-1185">Reference proteome</keyword>
<evidence type="ECO:0000259" key="3">
    <source>
        <dbReference type="PROSITE" id="PS50033"/>
    </source>
</evidence>
<feature type="region of interest" description="Disordered" evidence="2">
    <location>
        <begin position="78"/>
        <end position="98"/>
    </location>
</feature>
<dbReference type="EMBL" id="WRXP01002687">
    <property type="protein sequence ID" value="KAF1001747.1"/>
    <property type="molecule type" value="Genomic_DNA"/>
</dbReference>
<dbReference type="SUPFAM" id="SSF54236">
    <property type="entry name" value="Ubiquitin-like"/>
    <property type="match status" value="1"/>
</dbReference>
<keyword evidence="1" id="KW-0833">Ubl conjugation pathway</keyword>
<feature type="compositionally biased region" description="Polar residues" evidence="2">
    <location>
        <begin position="78"/>
        <end position="97"/>
    </location>
</feature>
<protein>
    <recommendedName>
        <fullName evidence="3">UBX domain-containing protein</fullName>
    </recommendedName>
</protein>
<gene>
    <name evidence="4" type="ORF">AG4045_012471</name>
</gene>
<dbReference type="PANTHER" id="PTHR23322:SF6">
    <property type="entry name" value="UBX DOMAIN-CONTAINING PROTEIN 7"/>
    <property type="match status" value="1"/>
</dbReference>
<dbReference type="Proteomes" id="UP000593563">
    <property type="component" value="Unassembled WGS sequence"/>
</dbReference>
<dbReference type="SMART" id="SM00594">
    <property type="entry name" value="UAS"/>
    <property type="match status" value="1"/>
</dbReference>
<dbReference type="GO" id="GO:0043130">
    <property type="term" value="F:ubiquitin binding"/>
    <property type="evidence" value="ECO:0007669"/>
    <property type="project" value="TreeGrafter"/>
</dbReference>
<name>A0A6L5BA66_APIGR</name>
<dbReference type="AlphaFoldDB" id="A0A6L5BA66"/>